<dbReference type="EMBL" id="RXIL01000103">
    <property type="protein sequence ID" value="RZN68548.1"/>
    <property type="molecule type" value="Genomic_DNA"/>
</dbReference>
<reference evidence="1 2" key="1">
    <citation type="journal article" date="2019" name="Nat. Microbiol.">
        <title>Wide diversity of methane and short-chain alkane metabolisms in uncultured archaea.</title>
        <authorList>
            <person name="Borrel G."/>
            <person name="Adam P.S."/>
            <person name="McKay L.J."/>
            <person name="Chen L.X."/>
            <person name="Sierra-Garcia I.N."/>
            <person name="Sieber C.M."/>
            <person name="Letourneur Q."/>
            <person name="Ghozlane A."/>
            <person name="Andersen G.L."/>
            <person name="Li W.J."/>
            <person name="Hallam S.J."/>
            <person name="Muyzer G."/>
            <person name="de Oliveira V.M."/>
            <person name="Inskeep W.P."/>
            <person name="Banfield J.F."/>
            <person name="Gribaldo S."/>
        </authorList>
    </citation>
    <scope>NUCLEOTIDE SEQUENCE [LARGE SCALE GENOMIC DNA]</scope>
    <source>
        <strain evidence="1">NM1b</strain>
    </source>
</reference>
<accession>A0A520KW61</accession>
<feature type="non-terminal residue" evidence="1">
    <location>
        <position position="244"/>
    </location>
</feature>
<gene>
    <name evidence="1" type="ORF">EF807_05695</name>
</gene>
<evidence type="ECO:0000313" key="2">
    <source>
        <dbReference type="Proteomes" id="UP000320766"/>
    </source>
</evidence>
<protein>
    <submittedName>
        <fullName evidence="1">Uncharacterized protein</fullName>
    </submittedName>
</protein>
<organism evidence="1 2">
    <name type="scientific">Candidatus Methanolliviera hydrocarbonicum</name>
    <dbReference type="NCBI Taxonomy" id="2491085"/>
    <lineage>
        <taxon>Archaea</taxon>
        <taxon>Methanobacteriati</taxon>
        <taxon>Methanobacteriota</taxon>
        <taxon>Candidatus Methanoliparia</taxon>
        <taxon>Candidatus Methanoliparales</taxon>
        <taxon>Candidatus Methanollivieraceae</taxon>
        <taxon>Candidatus Methanolliviera</taxon>
    </lineage>
</organism>
<proteinExistence type="predicted"/>
<comment type="caution">
    <text evidence="1">The sequence shown here is derived from an EMBL/GenBank/DDBJ whole genome shotgun (WGS) entry which is preliminary data.</text>
</comment>
<evidence type="ECO:0000313" key="1">
    <source>
        <dbReference type="EMBL" id="RZN68548.1"/>
    </source>
</evidence>
<dbReference type="Proteomes" id="UP000320766">
    <property type="component" value="Unassembled WGS sequence"/>
</dbReference>
<dbReference type="SUPFAM" id="SSF53649">
    <property type="entry name" value="Alkaline phosphatase-like"/>
    <property type="match status" value="1"/>
</dbReference>
<dbReference type="InterPro" id="IPR017850">
    <property type="entry name" value="Alkaline_phosphatase_core_sf"/>
</dbReference>
<dbReference type="Gene3D" id="3.40.720.10">
    <property type="entry name" value="Alkaline Phosphatase, subunit A"/>
    <property type="match status" value="1"/>
</dbReference>
<dbReference type="AlphaFoldDB" id="A0A520KW61"/>
<name>A0A520KW61_9EURY</name>
<sequence>MQMQRSQLDIAPTIAQLLNIEYTADGDPIEEIVEEFSGDFDEIVLLIVDSLGFNIYTDYLHNFEYLSLSLSKDMARRREQKREDEEMVFKLKSVARYTTPCIASIFTGKKPEKHRMFSTDDAYETHLKSILEVATEKGYKTGIVMERRGALSFKDKLSFVVPVDNREEIISFDEETVEGVLKTFLKTDLLVAHLRTIDVINDYEYSTKIMNGFLRRIGEKFTRSGRRGLFFICGDHPVHTDLSE</sequence>